<evidence type="ECO:0000313" key="1">
    <source>
        <dbReference type="EMBL" id="AFK87041.1"/>
    </source>
</evidence>
<keyword evidence="2" id="KW-1185">Reference proteome</keyword>
<evidence type="ECO:0008006" key="3">
    <source>
        <dbReference type="Google" id="ProtNLM"/>
    </source>
</evidence>
<dbReference type="eggNOG" id="COG5353">
    <property type="taxonomic scope" value="Bacteria"/>
</dbReference>
<organism evidence="1 2">
    <name type="scientific">Thermoanaerobacterium saccharolyticum (strain DSM 8691 / JW/SL-YS485)</name>
    <dbReference type="NCBI Taxonomy" id="1094508"/>
    <lineage>
        <taxon>Bacteria</taxon>
        <taxon>Bacillati</taxon>
        <taxon>Bacillota</taxon>
        <taxon>Clostridia</taxon>
        <taxon>Thermoanaerobacterales</taxon>
        <taxon>Thermoanaerobacteraceae</taxon>
        <taxon>Thermoanaerobacterium</taxon>
    </lineage>
</organism>
<dbReference type="PATRIC" id="fig|1094508.3.peg.2063"/>
<dbReference type="EMBL" id="CP003184">
    <property type="protein sequence ID" value="AFK87041.1"/>
    <property type="molecule type" value="Genomic_DNA"/>
</dbReference>
<dbReference type="Gene3D" id="3.10.450.40">
    <property type="match status" value="1"/>
</dbReference>
<evidence type="ECO:0000313" key="2">
    <source>
        <dbReference type="Proteomes" id="UP000006178"/>
    </source>
</evidence>
<dbReference type="KEGG" id="tsh:Tsac_2037"/>
<dbReference type="RefSeq" id="WP_014758888.1">
    <property type="nucleotide sequence ID" value="NC_017992.1"/>
</dbReference>
<accession>I3VWZ6</accession>
<reference evidence="1 2" key="1">
    <citation type="journal article" date="2014" name="Appl. Environ. Microbiol.">
        <title>Profile of Secreted Hydrolases, Associated Proteins, and SlpA in Thermoanaerobacterium saccharolyticum during the Degradation of Hemicellulose.</title>
        <authorList>
            <person name="Currie D.H."/>
            <person name="Guss A.M."/>
            <person name="Herring C.D."/>
            <person name="Giannone R.J."/>
            <person name="Johnson C.M."/>
            <person name="Lankford P.K."/>
            <person name="Brown S.D."/>
            <person name="Hettich R.L."/>
            <person name="Lynd L.R."/>
        </authorList>
    </citation>
    <scope>NUCLEOTIDE SEQUENCE [LARGE SCALE GENOMIC DNA]</scope>
    <source>
        <strain evidence="2">DSM 8691 / JW/SL-YS485</strain>
    </source>
</reference>
<proteinExistence type="predicted"/>
<sequence>MKHKILLLFVLIACLFILLFLRQIQAISMVIYEGHTVKITSLHFNNIGRPLTVVNAIDSKGNKNIYFINQIHFFNPHLEYIVNSKDGISREDAISIVNNNKLCDNIWKIELKHETTENPRKELVYWEILTNKYSSYSMIFIDFYTGKYKVIDKNGKIIKSNM</sequence>
<protein>
    <recommendedName>
        <fullName evidence="3">PepSY domain-containing protein</fullName>
    </recommendedName>
</protein>
<dbReference type="Proteomes" id="UP000006178">
    <property type="component" value="Chromosome"/>
</dbReference>
<dbReference type="BioCyc" id="TSAC1094508:GLMA-2065-MONOMER"/>
<name>I3VWZ6_THESW</name>
<gene>
    <name evidence="1" type="ordered locus">Tsac_2037</name>
</gene>
<dbReference type="AlphaFoldDB" id="I3VWZ6"/>